<accession>A0A4Y5ZP83</accession>
<dbReference type="EMBL" id="CP041054">
    <property type="protein sequence ID" value="QDE47287.1"/>
    <property type="molecule type" value="Genomic_DNA"/>
</dbReference>
<organism evidence="1 2">
    <name type="scientific">Enterobacter hormaechei</name>
    <dbReference type="NCBI Taxonomy" id="158836"/>
    <lineage>
        <taxon>Bacteria</taxon>
        <taxon>Pseudomonadati</taxon>
        <taxon>Pseudomonadota</taxon>
        <taxon>Gammaproteobacteria</taxon>
        <taxon>Enterobacterales</taxon>
        <taxon>Enterobacteriaceae</taxon>
        <taxon>Enterobacter</taxon>
        <taxon>Enterobacter cloacae complex</taxon>
    </lineage>
</organism>
<sequence length="61" mass="6734">MEDRSNKIVEATDNIGQAWNGLKAFSSDIFGQIGVTVRAWGNQVIEVFKLLSTSFEALSSR</sequence>
<protein>
    <recommendedName>
        <fullName evidence="3">Phage tail tape measure protein</fullName>
    </recommendedName>
</protein>
<dbReference type="Proteomes" id="UP000318237">
    <property type="component" value="Chromosome"/>
</dbReference>
<gene>
    <name evidence="1" type="ORF">EIN43_06135</name>
</gene>
<proteinExistence type="predicted"/>
<dbReference type="AlphaFoldDB" id="A0A4Y5ZP83"/>
<evidence type="ECO:0000313" key="1">
    <source>
        <dbReference type="EMBL" id="QDE47287.1"/>
    </source>
</evidence>
<reference evidence="1 2" key="1">
    <citation type="submission" date="2019-06" db="EMBL/GenBank/DDBJ databases">
        <title>Whole genome sequencing of XDR Enterobacter.</title>
        <authorList>
            <person name="Gnana Soundari P."/>
            <person name="Vijayakumar R."/>
            <person name="Krishnan P."/>
        </authorList>
    </citation>
    <scope>NUCLEOTIDE SEQUENCE [LARGE SCALE GENOMIC DNA]</scope>
    <source>
        <strain evidence="1 2">C126</strain>
    </source>
</reference>
<evidence type="ECO:0000313" key="2">
    <source>
        <dbReference type="Proteomes" id="UP000318237"/>
    </source>
</evidence>
<name>A0A4Y5ZP83_9ENTR</name>
<evidence type="ECO:0008006" key="3">
    <source>
        <dbReference type="Google" id="ProtNLM"/>
    </source>
</evidence>